<dbReference type="Pfam" id="PF22638">
    <property type="entry name" value="FlgK_D1"/>
    <property type="match status" value="1"/>
</dbReference>
<keyword evidence="8" id="KW-0175">Coiled coil</keyword>
<feature type="domain" description="Flagellar hook-associated protein FlgK helical" evidence="11">
    <location>
        <begin position="98"/>
        <end position="342"/>
    </location>
</feature>
<comment type="subcellular location">
    <subcellularLocation>
        <location evidence="1 7">Bacterial flagellum</location>
    </subcellularLocation>
    <subcellularLocation>
        <location evidence="2 7">Secreted</location>
    </subcellularLocation>
</comment>
<dbReference type="InterPro" id="IPR002371">
    <property type="entry name" value="FlgK"/>
</dbReference>
<keyword evidence="13" id="KW-1185">Reference proteome</keyword>
<evidence type="ECO:0000259" key="11">
    <source>
        <dbReference type="Pfam" id="PF22638"/>
    </source>
</evidence>
<dbReference type="InterPro" id="IPR010930">
    <property type="entry name" value="Flg_bb/hook_C_dom"/>
</dbReference>
<keyword evidence="12" id="KW-0969">Cilium</keyword>
<dbReference type="PRINTS" id="PR01005">
    <property type="entry name" value="FLGHOOKAP1"/>
</dbReference>
<evidence type="ECO:0000256" key="2">
    <source>
        <dbReference type="ARBA" id="ARBA00004613"/>
    </source>
</evidence>
<evidence type="ECO:0000256" key="1">
    <source>
        <dbReference type="ARBA" id="ARBA00004365"/>
    </source>
</evidence>
<evidence type="ECO:0000313" key="12">
    <source>
        <dbReference type="EMBL" id="MBL4952938.1"/>
    </source>
</evidence>
<evidence type="ECO:0000256" key="7">
    <source>
        <dbReference type="RuleBase" id="RU362065"/>
    </source>
</evidence>
<gene>
    <name evidence="7 12" type="primary">flgK</name>
    <name evidence="12" type="ORF">JK635_12015</name>
</gene>
<feature type="domain" description="Flagellar basal body rod protein N-terminal" evidence="9">
    <location>
        <begin position="8"/>
        <end position="38"/>
    </location>
</feature>
<proteinExistence type="inferred from homology"/>
<dbReference type="PANTHER" id="PTHR30033:SF1">
    <property type="entry name" value="FLAGELLAR HOOK-ASSOCIATED PROTEIN 1"/>
    <property type="match status" value="1"/>
</dbReference>
<dbReference type="InterPro" id="IPR001444">
    <property type="entry name" value="Flag_bb_rod_N"/>
</dbReference>
<evidence type="ECO:0000259" key="9">
    <source>
        <dbReference type="Pfam" id="PF00460"/>
    </source>
</evidence>
<name>A0ABS1TP41_9BACI</name>
<dbReference type="Pfam" id="PF00460">
    <property type="entry name" value="Flg_bb_rod"/>
    <property type="match status" value="1"/>
</dbReference>
<dbReference type="RefSeq" id="WP_202654161.1">
    <property type="nucleotide sequence ID" value="NZ_JAESWB010000168.1"/>
</dbReference>
<comment type="similarity">
    <text evidence="3 7">Belongs to the flagella basal body rod proteins family.</text>
</comment>
<evidence type="ECO:0000256" key="3">
    <source>
        <dbReference type="ARBA" id="ARBA00009677"/>
    </source>
</evidence>
<dbReference type="InterPro" id="IPR053927">
    <property type="entry name" value="FlgK_helical"/>
</dbReference>
<dbReference type="Pfam" id="PF06429">
    <property type="entry name" value="Flg_bbr_C"/>
    <property type="match status" value="1"/>
</dbReference>
<reference evidence="12 13" key="1">
    <citation type="submission" date="2021-01" db="EMBL/GenBank/DDBJ databases">
        <title>Genome public.</title>
        <authorList>
            <person name="Liu C."/>
            <person name="Sun Q."/>
        </authorList>
    </citation>
    <scope>NUCLEOTIDE SEQUENCE [LARGE SCALE GENOMIC DNA]</scope>
    <source>
        <strain evidence="12 13">YIM B02564</strain>
    </source>
</reference>
<dbReference type="Proteomes" id="UP000623967">
    <property type="component" value="Unassembled WGS sequence"/>
</dbReference>
<evidence type="ECO:0000256" key="8">
    <source>
        <dbReference type="SAM" id="Coils"/>
    </source>
</evidence>
<accession>A0ABS1TP41</accession>
<keyword evidence="6 7" id="KW-0975">Bacterial flagellum</keyword>
<keyword evidence="12" id="KW-0282">Flagellum</keyword>
<evidence type="ECO:0000259" key="10">
    <source>
        <dbReference type="Pfam" id="PF06429"/>
    </source>
</evidence>
<comment type="caution">
    <text evidence="12">The sequence shown here is derived from an EMBL/GenBank/DDBJ whole genome shotgun (WGS) entry which is preliminary data.</text>
</comment>
<feature type="coiled-coil region" evidence="8">
    <location>
        <begin position="169"/>
        <end position="196"/>
    </location>
</feature>
<dbReference type="EMBL" id="JAESWB010000168">
    <property type="protein sequence ID" value="MBL4952938.1"/>
    <property type="molecule type" value="Genomic_DNA"/>
</dbReference>
<keyword evidence="5 7" id="KW-0964">Secreted</keyword>
<dbReference type="PANTHER" id="PTHR30033">
    <property type="entry name" value="FLAGELLAR HOOK-ASSOCIATED PROTEIN 1"/>
    <property type="match status" value="1"/>
</dbReference>
<sequence>MTSTFHGIEVGKRGLFAQQAALSTTGHNIANAGTVGYTRQRVNMQATNPISVPGMSSYQLGTGVDVNKIERLREDYLDIQYRTENKNVGYWEAKSDTLSKIEGLLNEPSDNGLAYVMDQFWSSWEELAKNPDSASARSVVRQRGVAVAETFNYLSNSLDDIKKDLKLVISTKQSDLNSITKQIANLNDQIARLEANNYEPNDLYDQRDVLIDQLSKMVDITNVTKLDSGMVNITVAGQELVSGTNYKEIEVVYDSDTNPSYVQGVIIKEPGVQLSPDEIKTALENALDLSSGELLARIESYGTTAGGVIPDIKKSLNQFATEFVNQVNTLHQQGYYMEKKADGSISMEPATGIDFFSWNADNSLDISADIKSSLDKIAAAQEEGSGTGTSSSGNGNNAQAIAKLKNNGTITIDGTTATFSDFYRNIIGQIGIDSQEAQRMKDNSDVIVQQVENRRQSVSGVSLDEEMANMIKFQQAYNAAARMITTMDQCLDKVINGMGRVGL</sequence>
<dbReference type="NCBIfam" id="TIGR02492">
    <property type="entry name" value="flgK_ends"/>
    <property type="match status" value="1"/>
</dbReference>
<evidence type="ECO:0000256" key="5">
    <source>
        <dbReference type="ARBA" id="ARBA00022525"/>
    </source>
</evidence>
<evidence type="ECO:0000256" key="4">
    <source>
        <dbReference type="ARBA" id="ARBA00016244"/>
    </source>
</evidence>
<dbReference type="SUPFAM" id="SSF64518">
    <property type="entry name" value="Phase 1 flagellin"/>
    <property type="match status" value="1"/>
</dbReference>
<organism evidence="12 13">
    <name type="scientific">Neobacillus paridis</name>
    <dbReference type="NCBI Taxonomy" id="2803862"/>
    <lineage>
        <taxon>Bacteria</taxon>
        <taxon>Bacillati</taxon>
        <taxon>Bacillota</taxon>
        <taxon>Bacilli</taxon>
        <taxon>Bacillales</taxon>
        <taxon>Bacillaceae</taxon>
        <taxon>Neobacillus</taxon>
    </lineage>
</organism>
<evidence type="ECO:0000256" key="6">
    <source>
        <dbReference type="ARBA" id="ARBA00023143"/>
    </source>
</evidence>
<protein>
    <recommendedName>
        <fullName evidence="4 7">Flagellar hook-associated protein 1</fullName>
        <shortName evidence="7">HAP1</shortName>
    </recommendedName>
</protein>
<keyword evidence="12" id="KW-0966">Cell projection</keyword>
<feature type="domain" description="Flagellar basal-body/hook protein C-terminal" evidence="10">
    <location>
        <begin position="458"/>
        <end position="496"/>
    </location>
</feature>
<evidence type="ECO:0000313" key="13">
    <source>
        <dbReference type="Proteomes" id="UP000623967"/>
    </source>
</evidence>